<reference evidence="2 3" key="1">
    <citation type="submission" date="2023-11" db="EMBL/GenBank/DDBJ databases">
        <title>Draft genome sequence of Microbacterium arthrosphaerae JCM 30492.</title>
        <authorList>
            <person name="Zhang G."/>
            <person name="Ding Y."/>
        </authorList>
    </citation>
    <scope>NUCLEOTIDE SEQUENCE [LARGE SCALE GENOMIC DNA]</scope>
    <source>
        <strain evidence="2 3">JCM 30492</strain>
    </source>
</reference>
<keyword evidence="3" id="KW-1185">Reference proteome</keyword>
<name>A0ABU4GYN4_9MICO</name>
<keyword evidence="1" id="KW-1133">Transmembrane helix</keyword>
<keyword evidence="1" id="KW-0812">Transmembrane</keyword>
<gene>
    <name evidence="2" type="ORF">R8Z58_02350</name>
</gene>
<evidence type="ECO:0000313" key="3">
    <source>
        <dbReference type="Proteomes" id="UP001283109"/>
    </source>
</evidence>
<sequence length="104" mass="11314">MLVGEVMVWTFVGLLIALPVYFLWFAFDTHRRRGRGEAPAHSSGGLLGVEEFFYPSAETARAVREAEQIVPAPAPLPGDGPGVIDGNRIVIETGLRPARRAGER</sequence>
<organism evidence="2 3">
    <name type="scientific">Microbacterium arthrosphaerae</name>
    <dbReference type="NCBI Taxonomy" id="792652"/>
    <lineage>
        <taxon>Bacteria</taxon>
        <taxon>Bacillati</taxon>
        <taxon>Actinomycetota</taxon>
        <taxon>Actinomycetes</taxon>
        <taxon>Micrococcales</taxon>
        <taxon>Microbacteriaceae</taxon>
        <taxon>Microbacterium</taxon>
    </lineage>
</organism>
<comment type="caution">
    <text evidence="2">The sequence shown here is derived from an EMBL/GenBank/DDBJ whole genome shotgun (WGS) entry which is preliminary data.</text>
</comment>
<dbReference type="EMBL" id="JAWQEV010000001">
    <property type="protein sequence ID" value="MDW4571612.1"/>
    <property type="molecule type" value="Genomic_DNA"/>
</dbReference>
<dbReference type="RefSeq" id="WP_318352144.1">
    <property type="nucleotide sequence ID" value="NZ_JAWQEV010000001.1"/>
</dbReference>
<feature type="transmembrane region" description="Helical" evidence="1">
    <location>
        <begin position="6"/>
        <end position="27"/>
    </location>
</feature>
<evidence type="ECO:0000313" key="2">
    <source>
        <dbReference type="EMBL" id="MDW4571612.1"/>
    </source>
</evidence>
<proteinExistence type="predicted"/>
<dbReference type="Proteomes" id="UP001283109">
    <property type="component" value="Unassembled WGS sequence"/>
</dbReference>
<evidence type="ECO:0000256" key="1">
    <source>
        <dbReference type="SAM" id="Phobius"/>
    </source>
</evidence>
<protein>
    <submittedName>
        <fullName evidence="2">Uncharacterized protein</fullName>
    </submittedName>
</protein>
<accession>A0ABU4GYN4</accession>
<keyword evidence="1" id="KW-0472">Membrane</keyword>